<dbReference type="InterPro" id="IPR003004">
    <property type="entry name" value="GspF/PilC"/>
</dbReference>
<feature type="transmembrane region" description="Helical" evidence="10">
    <location>
        <begin position="169"/>
        <end position="191"/>
    </location>
</feature>
<keyword evidence="7 10" id="KW-1133">Transmembrane helix</keyword>
<evidence type="ECO:0000256" key="1">
    <source>
        <dbReference type="ARBA" id="ARBA00004429"/>
    </source>
</evidence>
<dbReference type="InterPro" id="IPR018076">
    <property type="entry name" value="T2SS_GspF_dom"/>
</dbReference>
<dbReference type="EMBL" id="JBBLZC010000007">
    <property type="protein sequence ID" value="MEK0083355.1"/>
    <property type="molecule type" value="Genomic_DNA"/>
</dbReference>
<evidence type="ECO:0000313" key="13">
    <source>
        <dbReference type="Proteomes" id="UP001375743"/>
    </source>
</evidence>
<evidence type="ECO:0000256" key="6">
    <source>
        <dbReference type="ARBA" id="ARBA00022692"/>
    </source>
</evidence>
<dbReference type="Gene3D" id="1.20.81.30">
    <property type="entry name" value="Type II secretion system (T2SS), domain F"/>
    <property type="match status" value="2"/>
</dbReference>
<dbReference type="PANTHER" id="PTHR30012">
    <property type="entry name" value="GENERAL SECRETION PATHWAY PROTEIN"/>
    <property type="match status" value="1"/>
</dbReference>
<evidence type="ECO:0000256" key="7">
    <source>
        <dbReference type="ARBA" id="ARBA00022989"/>
    </source>
</evidence>
<name>A0ABU8XSF5_9PROT</name>
<dbReference type="Proteomes" id="UP001375743">
    <property type="component" value="Unassembled WGS sequence"/>
</dbReference>
<dbReference type="InterPro" id="IPR042094">
    <property type="entry name" value="T2SS_GspF_sf"/>
</dbReference>
<keyword evidence="4" id="KW-1003">Cell membrane</keyword>
<evidence type="ECO:0000313" key="12">
    <source>
        <dbReference type="EMBL" id="MEK0083355.1"/>
    </source>
</evidence>
<comment type="subcellular location">
    <subcellularLocation>
        <location evidence="1 9">Cell inner membrane</location>
        <topology evidence="1 9">Multi-pass membrane protein</topology>
    </subcellularLocation>
</comment>
<keyword evidence="6 9" id="KW-0812">Transmembrane</keyword>
<feature type="transmembrane region" description="Helical" evidence="10">
    <location>
        <begin position="368"/>
        <end position="396"/>
    </location>
</feature>
<comment type="caution">
    <text evidence="12">The sequence shown here is derived from an EMBL/GenBank/DDBJ whole genome shotgun (WGS) entry which is preliminary data.</text>
</comment>
<evidence type="ECO:0000259" key="11">
    <source>
        <dbReference type="Pfam" id="PF00482"/>
    </source>
</evidence>
<feature type="domain" description="Type II secretion system protein GspF" evidence="11">
    <location>
        <begin position="70"/>
        <end position="192"/>
    </location>
</feature>
<dbReference type="PRINTS" id="PR00812">
    <property type="entry name" value="BCTERIALGSPF"/>
</dbReference>
<feature type="domain" description="Type II secretion system protein GspF" evidence="11">
    <location>
        <begin position="272"/>
        <end position="393"/>
    </location>
</feature>
<evidence type="ECO:0000256" key="3">
    <source>
        <dbReference type="ARBA" id="ARBA00022448"/>
    </source>
</evidence>
<evidence type="ECO:0000256" key="8">
    <source>
        <dbReference type="ARBA" id="ARBA00023136"/>
    </source>
</evidence>
<accession>A0ABU8XSF5</accession>
<dbReference type="RefSeq" id="WP_418159198.1">
    <property type="nucleotide sequence ID" value="NZ_JBBLZC010000007.1"/>
</dbReference>
<evidence type="ECO:0000256" key="2">
    <source>
        <dbReference type="ARBA" id="ARBA00005745"/>
    </source>
</evidence>
<dbReference type="PROSITE" id="PS00874">
    <property type="entry name" value="T2SP_F"/>
    <property type="match status" value="1"/>
</dbReference>
<evidence type="ECO:0000256" key="10">
    <source>
        <dbReference type="SAM" id="Phobius"/>
    </source>
</evidence>
<evidence type="ECO:0000256" key="4">
    <source>
        <dbReference type="ARBA" id="ARBA00022475"/>
    </source>
</evidence>
<keyword evidence="3 9" id="KW-0813">Transport</keyword>
<proteinExistence type="inferred from homology"/>
<dbReference type="Pfam" id="PF00482">
    <property type="entry name" value="T2SSF"/>
    <property type="match status" value="2"/>
</dbReference>
<organism evidence="12 13">
    <name type="scientific">Benzoatithermus flavus</name>
    <dbReference type="NCBI Taxonomy" id="3108223"/>
    <lineage>
        <taxon>Bacteria</taxon>
        <taxon>Pseudomonadati</taxon>
        <taxon>Pseudomonadota</taxon>
        <taxon>Alphaproteobacteria</taxon>
        <taxon>Geminicoccales</taxon>
        <taxon>Geminicoccaceae</taxon>
        <taxon>Benzoatithermus</taxon>
    </lineage>
</organism>
<keyword evidence="8 10" id="KW-0472">Membrane</keyword>
<keyword evidence="13" id="KW-1185">Reference proteome</keyword>
<gene>
    <name evidence="12" type="ORF">U1T56_09325</name>
</gene>
<keyword evidence="5" id="KW-0997">Cell inner membrane</keyword>
<evidence type="ECO:0000256" key="9">
    <source>
        <dbReference type="RuleBase" id="RU003923"/>
    </source>
</evidence>
<comment type="similarity">
    <text evidence="2 9">Belongs to the GSP F family.</text>
</comment>
<reference evidence="12 13" key="1">
    <citation type="submission" date="2024-01" db="EMBL/GenBank/DDBJ databases">
        <title>Multi-omics insights into the function and evolution of sodium benzoate biodegradation pathways in Benzoatithermus flavus gen. nov., sp. nov. from hot spring.</title>
        <authorList>
            <person name="Hu C.-J."/>
            <person name="Li W.-J."/>
        </authorList>
    </citation>
    <scope>NUCLEOTIDE SEQUENCE [LARGE SCALE GENOMIC DNA]</scope>
    <source>
        <strain evidence="12 13">SYSU G07066</strain>
    </source>
</reference>
<dbReference type="InterPro" id="IPR001992">
    <property type="entry name" value="T2SS_GspF/T4SS_PilC_CS"/>
</dbReference>
<evidence type="ECO:0000256" key="5">
    <source>
        <dbReference type="ARBA" id="ARBA00022519"/>
    </source>
</evidence>
<protein>
    <submittedName>
        <fullName evidence="12">Type II secretion system F family protein</fullName>
    </submittedName>
</protein>
<sequence>MPTFAYRALTTTGERVTGELEAADVRTAIARLQDSGLIPIDAAPATGARAERRAAPVVATRAAKHVTQLTRELATLLGAGQTVEGALALAREEIPDKGLAAAVENVLLKVRSGSSLSDALAAEPRYFPPLYISIVRAGEASGKLGASLAELGTMRERTEALRSKLNSAMIYPVVLFLTAIGAVIVLLTVVVPRMEPMFANAGAALPASTQVVLAAADFVRNQGYLLLVAVTAALFAGERLLRRPGPRTVVDRWLLRLPMIGMLIRDRMTAQFCRGLATCLGGGLDLPQALLVSRDILGNLHGRVAMDDVITRVRTGRTLADSLTQAGILAPLAVKMLRVGEESGRLQPVAAHLAGTFEERVATRLQRLVAIIEPATVIVLGLVVGGIVMSILTAVLSVNELAL</sequence>
<dbReference type="PANTHER" id="PTHR30012:SF7">
    <property type="entry name" value="PROTEIN TRANSPORT PROTEIN HOFC HOMOLOG"/>
    <property type="match status" value="1"/>
</dbReference>